<dbReference type="InterPro" id="IPR017853">
    <property type="entry name" value="GH"/>
</dbReference>
<dbReference type="GO" id="GO:1901136">
    <property type="term" value="P:carbohydrate derivative catabolic process"/>
    <property type="evidence" value="ECO:0007669"/>
    <property type="project" value="UniProtKB-ARBA"/>
</dbReference>
<dbReference type="PANTHER" id="PTHR31308">
    <property type="match status" value="1"/>
</dbReference>
<evidence type="ECO:0000259" key="5">
    <source>
        <dbReference type="Pfam" id="PF18564"/>
    </source>
</evidence>
<dbReference type="Gene3D" id="3.20.20.80">
    <property type="entry name" value="Glycosidases"/>
    <property type="match status" value="1"/>
</dbReference>
<name>A0A183B661_9TREM</name>
<dbReference type="Gene3D" id="2.60.40.1180">
    <property type="entry name" value="Golgi alpha-mannosidase II"/>
    <property type="match status" value="1"/>
</dbReference>
<keyword evidence="3" id="KW-0326">Glycosidase</keyword>
<comment type="similarity">
    <text evidence="1">Belongs to the glycosyl hydrolase 5 (cellulase A) family.</text>
</comment>
<dbReference type="InterPro" id="IPR013780">
    <property type="entry name" value="Glyco_hydro_b"/>
</dbReference>
<protein>
    <submittedName>
        <fullName evidence="6">Glyco_hydro_5_C domain-containing protein</fullName>
    </submittedName>
</protein>
<dbReference type="InterPro" id="IPR041036">
    <property type="entry name" value="GH5_C"/>
</dbReference>
<proteinExistence type="inferred from homology"/>
<dbReference type="GO" id="GO:0016042">
    <property type="term" value="P:lipid catabolic process"/>
    <property type="evidence" value="ECO:0007669"/>
    <property type="project" value="UniProtKB-ARBA"/>
</dbReference>
<organism evidence="6">
    <name type="scientific">Echinostoma caproni</name>
    <dbReference type="NCBI Taxonomy" id="27848"/>
    <lineage>
        <taxon>Eukaryota</taxon>
        <taxon>Metazoa</taxon>
        <taxon>Spiralia</taxon>
        <taxon>Lophotrochozoa</taxon>
        <taxon>Platyhelminthes</taxon>
        <taxon>Trematoda</taxon>
        <taxon>Digenea</taxon>
        <taxon>Plagiorchiida</taxon>
        <taxon>Echinostomata</taxon>
        <taxon>Echinostomatoidea</taxon>
        <taxon>Echinostomatidae</taxon>
        <taxon>Echinostoma</taxon>
    </lineage>
</organism>
<reference evidence="6" key="1">
    <citation type="submission" date="2016-06" db="UniProtKB">
        <authorList>
            <consortium name="WormBaseParasite"/>
        </authorList>
    </citation>
    <scope>IDENTIFICATION</scope>
</reference>
<keyword evidence="2" id="KW-0378">Hydrolase</keyword>
<evidence type="ECO:0000256" key="4">
    <source>
        <dbReference type="SAM" id="MobiDB-lite"/>
    </source>
</evidence>
<dbReference type="GO" id="GO:0004553">
    <property type="term" value="F:hydrolase activity, hydrolyzing O-glycosyl compounds"/>
    <property type="evidence" value="ECO:0007669"/>
    <property type="project" value="UniProtKB-ARBA"/>
</dbReference>
<evidence type="ECO:0000256" key="1">
    <source>
        <dbReference type="ARBA" id="ARBA00005641"/>
    </source>
</evidence>
<evidence type="ECO:0000256" key="2">
    <source>
        <dbReference type="ARBA" id="ARBA00022801"/>
    </source>
</evidence>
<dbReference type="PANTHER" id="PTHR31308:SF5">
    <property type="entry name" value="ERGOSTERYL-BETA-GLUCOSIDASE"/>
    <property type="match status" value="1"/>
</dbReference>
<dbReference type="Pfam" id="PF18564">
    <property type="entry name" value="Glyco_hydro_5_C"/>
    <property type="match status" value="1"/>
</dbReference>
<dbReference type="AlphaFoldDB" id="A0A183B661"/>
<dbReference type="InterPro" id="IPR052066">
    <property type="entry name" value="Glycosphingolipid_Hydrolases"/>
</dbReference>
<dbReference type="SUPFAM" id="SSF51445">
    <property type="entry name" value="(Trans)glycosidases"/>
    <property type="match status" value="1"/>
</dbReference>
<accession>A0A183B661</accession>
<sequence>LVNRIRKFDTSTLIFYEPLAFGVFFPDSKLDTGTGFDRVPGLLTDPNAAQKSVLSYHGFCWILQSTTDSESMTWWSKIACDYILTPLVFKNTQNSIQRTGGGRFLTSFSQCDQDGQWNSLNRTECDTVLNKADEQFQSWTYWGGNLLDSSGNPIANQIKFLVRPYPMATRGSPINLSFNPETGEFRYEFSLNTSGLWANDSVAVIFLPLKEHYAAGAFVRISPQLIKFVLERNRLRLWTSLGGLIGQVNVTVTITRGCPPTNQSTTLSPLSSTASSPSSTLSPSFSTPTSTSSPNPCK</sequence>
<evidence type="ECO:0000313" key="6">
    <source>
        <dbReference type="WBParaSite" id="ECPE_0001473601-mRNA-1"/>
    </source>
</evidence>
<feature type="region of interest" description="Disordered" evidence="4">
    <location>
        <begin position="261"/>
        <end position="298"/>
    </location>
</feature>
<feature type="domain" description="Glycoside hydrolase family 5 C-terminal" evidence="5">
    <location>
        <begin position="163"/>
        <end position="248"/>
    </location>
</feature>
<dbReference type="WBParaSite" id="ECPE_0001473601-mRNA-1">
    <property type="protein sequence ID" value="ECPE_0001473601-mRNA-1"/>
    <property type="gene ID" value="ECPE_0001473601"/>
</dbReference>
<evidence type="ECO:0000256" key="3">
    <source>
        <dbReference type="ARBA" id="ARBA00023295"/>
    </source>
</evidence>